<keyword evidence="2 8" id="KW-0597">Phosphoprotein</keyword>
<dbReference type="AlphaFoldDB" id="A0AA35CMY8"/>
<evidence type="ECO:0000313" key="10">
    <source>
        <dbReference type="EMBL" id="BDG61358.1"/>
    </source>
</evidence>
<keyword evidence="4" id="KW-0805">Transcription regulation</keyword>
<keyword evidence="11" id="KW-1185">Reference proteome</keyword>
<keyword evidence="5" id="KW-0238">DNA-binding</keyword>
<evidence type="ECO:0000313" key="11">
    <source>
        <dbReference type="Proteomes" id="UP001163687"/>
    </source>
</evidence>
<dbReference type="PROSITE" id="PS50110">
    <property type="entry name" value="RESPONSE_REGULATORY"/>
    <property type="match status" value="1"/>
</dbReference>
<dbReference type="EMBL" id="AP025628">
    <property type="protein sequence ID" value="BDG61358.1"/>
    <property type="molecule type" value="Genomic_DNA"/>
</dbReference>
<dbReference type="Proteomes" id="UP001163687">
    <property type="component" value="Chromosome"/>
</dbReference>
<evidence type="ECO:0000256" key="6">
    <source>
        <dbReference type="ARBA" id="ARBA00023163"/>
    </source>
</evidence>
<feature type="domain" description="Response regulatory" evidence="9">
    <location>
        <begin position="5"/>
        <end position="122"/>
    </location>
</feature>
<evidence type="ECO:0000256" key="3">
    <source>
        <dbReference type="ARBA" id="ARBA00023012"/>
    </source>
</evidence>
<keyword evidence="3" id="KW-0902">Two-component regulatory system</keyword>
<name>A0AA35CMY8_9FIRM</name>
<organism evidence="10 11">
    <name type="scientific">Caldinitratiruptor microaerophilus</name>
    <dbReference type="NCBI Taxonomy" id="671077"/>
    <lineage>
        <taxon>Bacteria</taxon>
        <taxon>Bacillati</taxon>
        <taxon>Bacillota</taxon>
        <taxon>Clostridia</taxon>
        <taxon>Eubacteriales</taxon>
        <taxon>Symbiobacteriaceae</taxon>
        <taxon>Caldinitratiruptor</taxon>
    </lineage>
</organism>
<dbReference type="SMART" id="SM00448">
    <property type="entry name" value="REC"/>
    <property type="match status" value="1"/>
</dbReference>
<dbReference type="Gene3D" id="3.40.50.2300">
    <property type="match status" value="1"/>
</dbReference>
<dbReference type="Pfam" id="PF00072">
    <property type="entry name" value="Response_reg"/>
    <property type="match status" value="1"/>
</dbReference>
<dbReference type="InterPro" id="IPR011006">
    <property type="entry name" value="CheY-like_superfamily"/>
</dbReference>
<accession>A0AA35CMY8</accession>
<dbReference type="RefSeq" id="WP_264842012.1">
    <property type="nucleotide sequence ID" value="NZ_AP025628.1"/>
</dbReference>
<evidence type="ECO:0000256" key="4">
    <source>
        <dbReference type="ARBA" id="ARBA00023015"/>
    </source>
</evidence>
<sequence length="124" mass="13461">MAIQRILLVEDDPDIQKMASLALRHTAGAEVFVACDGASALRQAREKAPDVVLLDVMLPDMDGYEVCRRLKADPATRAIPVIFLSARAQQKEIEQGLGLGAAGYLVKPFDPMTLASEIERLVKG</sequence>
<evidence type="ECO:0000259" key="9">
    <source>
        <dbReference type="PROSITE" id="PS50110"/>
    </source>
</evidence>
<comment type="function">
    <text evidence="7">May play the central regulatory role in sporulation. It may be an element of the effector pathway responsible for the activation of sporulation genes in response to nutritional stress. Spo0A may act in concert with spo0H (a sigma factor) to control the expression of some genes that are critical to the sporulation process.</text>
</comment>
<keyword evidence="6" id="KW-0804">Transcription</keyword>
<evidence type="ECO:0000256" key="5">
    <source>
        <dbReference type="ARBA" id="ARBA00023125"/>
    </source>
</evidence>
<feature type="modified residue" description="4-aspartylphosphate" evidence="8">
    <location>
        <position position="55"/>
    </location>
</feature>
<dbReference type="GO" id="GO:0003677">
    <property type="term" value="F:DNA binding"/>
    <property type="evidence" value="ECO:0007669"/>
    <property type="project" value="UniProtKB-KW"/>
</dbReference>
<dbReference type="GO" id="GO:0000160">
    <property type="term" value="P:phosphorelay signal transduction system"/>
    <property type="evidence" value="ECO:0007669"/>
    <property type="project" value="UniProtKB-KW"/>
</dbReference>
<evidence type="ECO:0000256" key="2">
    <source>
        <dbReference type="ARBA" id="ARBA00022553"/>
    </source>
</evidence>
<gene>
    <name evidence="10" type="ORF">caldi_24480</name>
</gene>
<dbReference type="InterPro" id="IPR050595">
    <property type="entry name" value="Bact_response_regulator"/>
</dbReference>
<dbReference type="PANTHER" id="PTHR44591:SF3">
    <property type="entry name" value="RESPONSE REGULATORY DOMAIN-CONTAINING PROTEIN"/>
    <property type="match status" value="1"/>
</dbReference>
<dbReference type="InterPro" id="IPR001789">
    <property type="entry name" value="Sig_transdc_resp-reg_receiver"/>
</dbReference>
<protein>
    <recommendedName>
        <fullName evidence="1">Stage 0 sporulation protein A homolog</fullName>
    </recommendedName>
</protein>
<evidence type="ECO:0000256" key="8">
    <source>
        <dbReference type="PROSITE-ProRule" id="PRU00169"/>
    </source>
</evidence>
<proteinExistence type="predicted"/>
<dbReference type="PANTHER" id="PTHR44591">
    <property type="entry name" value="STRESS RESPONSE REGULATOR PROTEIN 1"/>
    <property type="match status" value="1"/>
</dbReference>
<reference evidence="10" key="1">
    <citation type="submission" date="2022-03" db="EMBL/GenBank/DDBJ databases">
        <title>Complete genome sequence of Caldinitratiruptor microaerophilus.</title>
        <authorList>
            <person name="Mukaiyama R."/>
            <person name="Nishiyama T."/>
            <person name="Ueda K."/>
        </authorList>
    </citation>
    <scope>NUCLEOTIDE SEQUENCE</scope>
    <source>
        <strain evidence="10">JCM 16183</strain>
    </source>
</reference>
<dbReference type="SUPFAM" id="SSF52172">
    <property type="entry name" value="CheY-like"/>
    <property type="match status" value="1"/>
</dbReference>
<evidence type="ECO:0000256" key="1">
    <source>
        <dbReference type="ARBA" id="ARBA00018672"/>
    </source>
</evidence>
<dbReference type="FunFam" id="3.40.50.2300:FF:000001">
    <property type="entry name" value="DNA-binding response regulator PhoB"/>
    <property type="match status" value="1"/>
</dbReference>
<evidence type="ECO:0000256" key="7">
    <source>
        <dbReference type="ARBA" id="ARBA00024867"/>
    </source>
</evidence>
<dbReference type="KEGG" id="cmic:caldi_24480"/>